<evidence type="ECO:0000313" key="1">
    <source>
        <dbReference type="EMBL" id="AGB29708.1"/>
    </source>
</evidence>
<dbReference type="RefSeq" id="WP_005847947.1">
    <property type="nucleotide sequence ID" value="NC_019968.1"/>
</dbReference>
<gene>
    <name evidence="1" type="ordered locus">Prede_2459</name>
    <name evidence="2" type="ORF">HMPREF9136_2604</name>
</gene>
<name>F9D6X6_PREDD</name>
<dbReference type="STRING" id="908937.Prede_2459"/>
<dbReference type="EMBL" id="CP003369">
    <property type="protein sequence ID" value="AGB29708.1"/>
    <property type="molecule type" value="Genomic_DNA"/>
</dbReference>
<dbReference type="HOGENOM" id="CLU_2156054_0_0_10"/>
<evidence type="ECO:0000313" key="3">
    <source>
        <dbReference type="Proteomes" id="UP000007820"/>
    </source>
</evidence>
<reference evidence="1" key="2">
    <citation type="submission" date="2012-02" db="EMBL/GenBank/DDBJ databases">
        <title>Complete sequence of chromosome 2 of Prevotella dentalis DSM 3688.</title>
        <authorList>
            <consortium name="US DOE Joint Genome Institute (JGI-PGF)"/>
            <person name="Lucas S."/>
            <person name="Copeland A."/>
            <person name="Lapidus A."/>
            <person name="Glavina del Rio T."/>
            <person name="Dalin E."/>
            <person name="Tice H."/>
            <person name="Bruce D."/>
            <person name="Goodwin L."/>
            <person name="Pitluck S."/>
            <person name="Peters L."/>
            <person name="Mikhailova N."/>
            <person name="Chertkov O."/>
            <person name="Kyrpides N."/>
            <person name="Mavromatis K."/>
            <person name="Ivanova N."/>
            <person name="Brettin T."/>
            <person name="Detter J.C."/>
            <person name="Han C."/>
            <person name="Larimer F."/>
            <person name="Land M."/>
            <person name="Hauser L."/>
            <person name="Markowitz V."/>
            <person name="Cheng J.-F."/>
            <person name="Hugenholtz P."/>
            <person name="Woyke T."/>
            <person name="Wu D."/>
            <person name="Gronow S."/>
            <person name="Wellnitz S."/>
            <person name="Brambilla E."/>
            <person name="Klenk H.-P."/>
            <person name="Eisen J.A."/>
        </authorList>
    </citation>
    <scope>NUCLEOTIDE SEQUENCE</scope>
    <source>
        <strain evidence="1">DSM 3688</strain>
    </source>
</reference>
<evidence type="ECO:0000313" key="2">
    <source>
        <dbReference type="EMBL" id="EGQ11845.1"/>
    </source>
</evidence>
<dbReference type="OrthoDB" id="1076817at2"/>
<dbReference type="PATRIC" id="fig|908937.9.peg.2596"/>
<sequence length="110" mass="12798">MKVKVEKVIHPSAWINGTGIGELRVANIPPAQAHTVRNLASRYNRFWGEERGKFLHVSYNSYAHRMAIYAISTEQRTLELDTLADENEWKDKLPTGFYSEEPWEEGKEYE</sequence>
<dbReference type="Proteomes" id="UP000010862">
    <property type="component" value="Chromosome 2"/>
</dbReference>
<accession>F9D6X6</accession>
<organism evidence="2 3">
    <name type="scientific">Prevotella dentalis (strain ATCC 49559 / DSM 3688 / JCM 13448 / NCTC 12043 / ES 2772)</name>
    <name type="common">Mitsuokella dentalis</name>
    <dbReference type="NCBI Taxonomy" id="908937"/>
    <lineage>
        <taxon>Bacteria</taxon>
        <taxon>Pseudomonadati</taxon>
        <taxon>Bacteroidota</taxon>
        <taxon>Bacteroidia</taxon>
        <taxon>Bacteroidales</taxon>
        <taxon>Prevotellaceae</taxon>
        <taxon>Prevotella</taxon>
    </lineage>
</organism>
<proteinExistence type="predicted"/>
<dbReference type="AlphaFoldDB" id="F9D6X6"/>
<reference evidence="2 3" key="1">
    <citation type="submission" date="2011-04" db="EMBL/GenBank/DDBJ databases">
        <authorList>
            <person name="Muzny D."/>
            <person name="Qin X."/>
            <person name="Deng J."/>
            <person name="Jiang H."/>
            <person name="Liu Y."/>
            <person name="Qu J."/>
            <person name="Song X.-Z."/>
            <person name="Zhang L."/>
            <person name="Thornton R."/>
            <person name="Coyle M."/>
            <person name="Francisco L."/>
            <person name="Jackson L."/>
            <person name="Javaid M."/>
            <person name="Korchina V."/>
            <person name="Kovar C."/>
            <person name="Mata R."/>
            <person name="Mathew T."/>
            <person name="Ngo R."/>
            <person name="Nguyen L."/>
            <person name="Nguyen N."/>
            <person name="Okwuonu G."/>
            <person name="Ongeri F."/>
            <person name="Pham C."/>
            <person name="Simmons D."/>
            <person name="Wilczek-Boney K."/>
            <person name="Hale W."/>
            <person name="Jakkamsetti A."/>
            <person name="Pham P."/>
            <person name="Ruth R."/>
            <person name="San Lucas F."/>
            <person name="Warren J."/>
            <person name="Zhang J."/>
            <person name="Zhao Z."/>
            <person name="Zhou C."/>
            <person name="Zhu D."/>
            <person name="Lee S."/>
            <person name="Bess C."/>
            <person name="Blankenburg K."/>
            <person name="Forbes L."/>
            <person name="Fu Q."/>
            <person name="Gubbala S."/>
            <person name="Hirani K."/>
            <person name="Jayaseelan J.C."/>
            <person name="Lara F."/>
            <person name="Munidasa M."/>
            <person name="Palculict T."/>
            <person name="Patil S."/>
            <person name="Pu L.-L."/>
            <person name="Saada N."/>
            <person name="Tang L."/>
            <person name="Weissenberger G."/>
            <person name="Zhu Y."/>
            <person name="Hemphill L."/>
            <person name="Shang Y."/>
            <person name="Youmans B."/>
            <person name="Ayvaz T."/>
            <person name="Ross M."/>
            <person name="Santibanez J."/>
            <person name="Aqrawi P."/>
            <person name="Gross S."/>
            <person name="Joshi V."/>
            <person name="Fowler G."/>
            <person name="Nazareth L."/>
            <person name="Reid J."/>
            <person name="Worley K."/>
            <person name="Petrosino J."/>
            <person name="Highlander S."/>
            <person name="Gibbs R."/>
        </authorList>
    </citation>
    <scope>NUCLEOTIDE SEQUENCE [LARGE SCALE GENOMIC DNA]</scope>
    <source>
        <strain evidence="2 3">DSM 3688</strain>
    </source>
</reference>
<evidence type="ECO:0000313" key="4">
    <source>
        <dbReference type="Proteomes" id="UP000010862"/>
    </source>
</evidence>
<protein>
    <submittedName>
        <fullName evidence="2">Uncharacterized protein</fullName>
    </submittedName>
</protein>
<dbReference type="EMBL" id="AFPW01000048">
    <property type="protein sequence ID" value="EGQ11845.1"/>
    <property type="molecule type" value="Genomic_DNA"/>
</dbReference>
<keyword evidence="4" id="KW-1185">Reference proteome</keyword>
<dbReference type="Proteomes" id="UP000007820">
    <property type="component" value="Unassembled WGS sequence"/>
</dbReference>
<dbReference type="KEGG" id="pdt:Prede_2459"/>